<evidence type="ECO:0000256" key="1">
    <source>
        <dbReference type="ARBA" id="ARBA00023270"/>
    </source>
</evidence>
<dbReference type="InterPro" id="IPR006323">
    <property type="entry name" value="Phosphonoacetald_hydro"/>
</dbReference>
<dbReference type="Gene3D" id="3.40.50.1000">
    <property type="entry name" value="HAD superfamily/HAD-like"/>
    <property type="match status" value="1"/>
</dbReference>
<dbReference type="SFLD" id="SFLDG01129">
    <property type="entry name" value="C1.5:_HAD__Beta-PGM__Phosphata"/>
    <property type="match status" value="1"/>
</dbReference>
<dbReference type="InterPro" id="IPR006439">
    <property type="entry name" value="HAD-SF_hydro_IA"/>
</dbReference>
<dbReference type="EC" id="3.11.1.1" evidence="2"/>
<feature type="active site" description="Nucleophile" evidence="2">
    <location>
        <position position="8"/>
    </location>
</feature>
<keyword evidence="2 3" id="KW-0378">Hydrolase</keyword>
<dbReference type="GO" id="GO:0050194">
    <property type="term" value="F:phosphonoacetaldehyde hydrolase activity"/>
    <property type="evidence" value="ECO:0007669"/>
    <property type="project" value="UniProtKB-EC"/>
</dbReference>
<protein>
    <recommendedName>
        <fullName evidence="2">Phosphonoacetaldehyde hydrolase</fullName>
        <shortName evidence="2">Phosphonatase</shortName>
        <ecNumber evidence="2">3.11.1.1</ecNumber>
    </recommendedName>
    <alternativeName>
        <fullName evidence="2">Phosphonoacetaldehyde phosphonohydrolase</fullName>
    </alternativeName>
</protein>
<dbReference type="PANTHER" id="PTHR43434:SF19">
    <property type="entry name" value="PHOSPHONOACETALDEHYDE HYDROLASE"/>
    <property type="match status" value="1"/>
</dbReference>
<dbReference type="SFLD" id="SFLDG01135">
    <property type="entry name" value="C1.5.6:_HAD__Beta-PGM__Phospha"/>
    <property type="match status" value="1"/>
</dbReference>
<evidence type="ECO:0000256" key="2">
    <source>
        <dbReference type="HAMAP-Rule" id="MF_01375"/>
    </source>
</evidence>
<organism evidence="3 4">
    <name type="scientific">Enterococcus lemanii</name>
    <dbReference type="NCBI Taxonomy" id="1159752"/>
    <lineage>
        <taxon>Bacteria</taxon>
        <taxon>Bacillati</taxon>
        <taxon>Bacillota</taxon>
        <taxon>Bacilli</taxon>
        <taxon>Lactobacillales</taxon>
        <taxon>Enterococcaceae</taxon>
        <taxon>Enterococcus</taxon>
    </lineage>
</organism>
<dbReference type="PANTHER" id="PTHR43434">
    <property type="entry name" value="PHOSPHOGLYCOLATE PHOSPHATASE"/>
    <property type="match status" value="1"/>
</dbReference>
<reference evidence="4" key="1">
    <citation type="journal article" date="2019" name="Int. J. Syst. Evol. Microbiol.">
        <title>The Global Catalogue of Microorganisms (GCM) 10K type strain sequencing project: providing services to taxonomists for standard genome sequencing and annotation.</title>
        <authorList>
            <consortium name="The Broad Institute Genomics Platform"/>
            <consortium name="The Broad Institute Genome Sequencing Center for Infectious Disease"/>
            <person name="Wu L."/>
            <person name="Ma J."/>
        </authorList>
    </citation>
    <scope>NUCLEOTIDE SEQUENCE [LARGE SCALE GENOMIC DNA]</scope>
    <source>
        <strain evidence="4">CGMCC 1.19032</strain>
    </source>
</reference>
<comment type="subunit">
    <text evidence="2">Homodimer.</text>
</comment>
<comment type="cofactor">
    <cofactor evidence="2">
        <name>Mg(2+)</name>
        <dbReference type="ChEBI" id="CHEBI:18420"/>
    </cofactor>
    <text evidence="2">Binds 1 Mg(2+) ion per subunit.</text>
</comment>
<dbReference type="InterPro" id="IPR050155">
    <property type="entry name" value="HAD-like_hydrolase_sf"/>
</dbReference>
<dbReference type="NCBIfam" id="TIGR01549">
    <property type="entry name" value="HAD-SF-IA-v1"/>
    <property type="match status" value="1"/>
</dbReference>
<dbReference type="Proteomes" id="UP001595969">
    <property type="component" value="Unassembled WGS sequence"/>
</dbReference>
<keyword evidence="2" id="KW-0479">Metal-binding</keyword>
<name>A0ABV9MU87_9ENTE</name>
<dbReference type="NCBIfam" id="TIGR01422">
    <property type="entry name" value="phosphonatase"/>
    <property type="match status" value="1"/>
</dbReference>
<comment type="similarity">
    <text evidence="2">Belongs to the HAD-like hydrolase superfamily. PhnX family.</text>
</comment>
<feature type="binding site" evidence="2">
    <location>
        <position position="8"/>
    </location>
    <ligand>
        <name>Mg(2+)</name>
        <dbReference type="ChEBI" id="CHEBI:18420"/>
    </ligand>
</feature>
<gene>
    <name evidence="2 3" type="primary">phnX</name>
    <name evidence="3" type="ORF">ACFO5I_03050</name>
</gene>
<keyword evidence="2" id="KW-0460">Magnesium</keyword>
<comment type="caution">
    <text evidence="3">The sequence shown here is derived from an EMBL/GenBank/DDBJ whole genome shotgun (WGS) entry which is preliminary data.</text>
</comment>
<feature type="binding site" evidence="2">
    <location>
        <position position="10"/>
    </location>
    <ligand>
        <name>Mg(2+)</name>
        <dbReference type="ChEBI" id="CHEBI:18420"/>
    </ligand>
</feature>
<proteinExistence type="inferred from homology"/>
<dbReference type="Gene3D" id="1.10.150.240">
    <property type="entry name" value="Putative phosphatase, domain 2"/>
    <property type="match status" value="1"/>
</dbReference>
<dbReference type="InterPro" id="IPR023214">
    <property type="entry name" value="HAD_sf"/>
</dbReference>
<comment type="catalytic activity">
    <reaction evidence="2">
        <text>phosphonoacetaldehyde + H2O = acetaldehyde + phosphate + H(+)</text>
        <dbReference type="Rhea" id="RHEA:18905"/>
        <dbReference type="ChEBI" id="CHEBI:15343"/>
        <dbReference type="ChEBI" id="CHEBI:15377"/>
        <dbReference type="ChEBI" id="CHEBI:15378"/>
        <dbReference type="ChEBI" id="CHEBI:43474"/>
        <dbReference type="ChEBI" id="CHEBI:58383"/>
        <dbReference type="EC" id="3.11.1.1"/>
    </reaction>
</comment>
<feature type="binding site" evidence="2">
    <location>
        <position position="183"/>
    </location>
    <ligand>
        <name>Mg(2+)</name>
        <dbReference type="ChEBI" id="CHEBI:18420"/>
    </ligand>
</feature>
<dbReference type="InterPro" id="IPR023198">
    <property type="entry name" value="PGP-like_dom2"/>
</dbReference>
<keyword evidence="1 2" id="KW-0704">Schiff base</keyword>
<accession>A0ABV9MU87</accession>
<dbReference type="HAMAP" id="MF_01375">
    <property type="entry name" value="PhnX"/>
    <property type="match status" value="1"/>
</dbReference>
<dbReference type="SFLD" id="SFLDS00003">
    <property type="entry name" value="Haloacid_Dehalogenase"/>
    <property type="match status" value="1"/>
</dbReference>
<evidence type="ECO:0000313" key="3">
    <source>
        <dbReference type="EMBL" id="MFC4718721.1"/>
    </source>
</evidence>
<keyword evidence="4" id="KW-1185">Reference proteome</keyword>
<dbReference type="EMBL" id="JBHSGS010000015">
    <property type="protein sequence ID" value="MFC4718721.1"/>
    <property type="molecule type" value="Genomic_DNA"/>
</dbReference>
<sequence length="255" mass="28198">MIRAVIFDWAGTTVDFGCMAPVDAFAQAFAAEGIQVTEAQIRQPMGMKKLDHIQMILQMPNIQKQWHQRFSQEPTSEDIARIYARFEKVLFKDLIQYATVKEDLIETITALRKKAIKIGSTTGYTAEMMRVVAPEAKAQGYQPDALVTPDDVNGKGRPSPEMIYENMRQFGITDCQEVIKVGDTLSDIAEGKNAGVYTIGVIEGSSLAGYSEAAYAKLTQTEKEQVIEKTRQAYLAAGADAVVLRISELIDFVAC</sequence>
<feature type="active site" description="Schiff-base intermediate with substrate" evidence="2">
    <location>
        <position position="49"/>
    </location>
</feature>
<evidence type="ECO:0000313" key="4">
    <source>
        <dbReference type="Proteomes" id="UP001595969"/>
    </source>
</evidence>
<comment type="function">
    <text evidence="2">Involved in phosphonate degradation.</text>
</comment>
<dbReference type="SUPFAM" id="SSF56784">
    <property type="entry name" value="HAD-like"/>
    <property type="match status" value="1"/>
</dbReference>
<dbReference type="Pfam" id="PF00702">
    <property type="entry name" value="Hydrolase"/>
    <property type="match status" value="1"/>
</dbReference>
<dbReference type="InterPro" id="IPR036412">
    <property type="entry name" value="HAD-like_sf"/>
</dbReference>
<dbReference type="RefSeq" id="WP_204653975.1">
    <property type="nucleotide sequence ID" value="NZ_JAFBFD010000017.1"/>
</dbReference>